<keyword evidence="2" id="KW-1185">Reference proteome</keyword>
<dbReference type="GeneID" id="94829759"/>
<evidence type="ECO:0000313" key="1">
    <source>
        <dbReference type="EMBL" id="OHS96866.1"/>
    </source>
</evidence>
<reference evidence="1" key="1">
    <citation type="submission" date="2016-10" db="EMBL/GenBank/DDBJ databases">
        <authorList>
            <person name="Benchimol M."/>
            <person name="Almeida L.G."/>
            <person name="Vasconcelos A.T."/>
            <person name="Perreira-Neves A."/>
            <person name="Rosa I.A."/>
            <person name="Tasca T."/>
            <person name="Bogo M.R."/>
            <person name="de Souza W."/>
        </authorList>
    </citation>
    <scope>NUCLEOTIDE SEQUENCE [LARGE SCALE GENOMIC DNA]</scope>
    <source>
        <strain evidence="1">K</strain>
    </source>
</reference>
<proteinExistence type="predicted"/>
<name>A0A1J4JCD7_9EUKA</name>
<organism evidence="1 2">
    <name type="scientific">Tritrichomonas foetus</name>
    <dbReference type="NCBI Taxonomy" id="1144522"/>
    <lineage>
        <taxon>Eukaryota</taxon>
        <taxon>Metamonada</taxon>
        <taxon>Parabasalia</taxon>
        <taxon>Tritrichomonadida</taxon>
        <taxon>Tritrichomonadidae</taxon>
        <taxon>Tritrichomonas</taxon>
    </lineage>
</organism>
<comment type="caution">
    <text evidence="1">The sequence shown here is derived from an EMBL/GenBank/DDBJ whole genome shotgun (WGS) entry which is preliminary data.</text>
</comment>
<accession>A0A1J4JCD7</accession>
<gene>
    <name evidence="1" type="ORF">TRFO_09776</name>
</gene>
<dbReference type="RefSeq" id="XP_068350003.1">
    <property type="nucleotide sequence ID" value="XM_068495055.1"/>
</dbReference>
<sequence>MLKANKEVGKFKKGVPPLIVSTAELFVKNMINEITSQSSADEIKLEDIIQIIRTNPQYDFLLSSIDKISACAQDDNKKKKKEADE</sequence>
<evidence type="ECO:0008006" key="3">
    <source>
        <dbReference type="Google" id="ProtNLM"/>
    </source>
</evidence>
<dbReference type="InterPro" id="IPR009072">
    <property type="entry name" value="Histone-fold"/>
</dbReference>
<dbReference type="EMBL" id="MLAK01001149">
    <property type="protein sequence ID" value="OHS96866.1"/>
    <property type="molecule type" value="Genomic_DNA"/>
</dbReference>
<dbReference type="Gene3D" id="1.10.20.10">
    <property type="entry name" value="Histone, subunit A"/>
    <property type="match status" value="1"/>
</dbReference>
<protein>
    <recommendedName>
        <fullName evidence="3">Transcription factor CBF/NF-Y/archaeal histone domain-containing protein</fullName>
    </recommendedName>
</protein>
<dbReference type="Proteomes" id="UP000179807">
    <property type="component" value="Unassembled WGS sequence"/>
</dbReference>
<evidence type="ECO:0000313" key="2">
    <source>
        <dbReference type="Proteomes" id="UP000179807"/>
    </source>
</evidence>
<dbReference type="VEuPathDB" id="TrichDB:TRFO_09776"/>
<dbReference type="GO" id="GO:0046982">
    <property type="term" value="F:protein heterodimerization activity"/>
    <property type="evidence" value="ECO:0007669"/>
    <property type="project" value="InterPro"/>
</dbReference>
<dbReference type="AlphaFoldDB" id="A0A1J4JCD7"/>
<dbReference type="SUPFAM" id="SSF47113">
    <property type="entry name" value="Histone-fold"/>
    <property type="match status" value="1"/>
</dbReference>